<keyword evidence="5" id="KW-1185">Reference proteome</keyword>
<dbReference type="Proteomes" id="UP000762110">
    <property type="component" value="Unassembled WGS sequence"/>
</dbReference>
<dbReference type="PROSITE" id="PS01031">
    <property type="entry name" value="SHSP"/>
    <property type="match status" value="1"/>
</dbReference>
<accession>A0ABX2DBE1</accession>
<dbReference type="EMBL" id="JABMKV010000001">
    <property type="protein sequence ID" value="NQX30499.1"/>
    <property type="molecule type" value="Genomic_DNA"/>
</dbReference>
<evidence type="ECO:0000313" key="5">
    <source>
        <dbReference type="Proteomes" id="UP000762110"/>
    </source>
</evidence>
<comment type="similarity">
    <text evidence="1 2">Belongs to the small heat shock protein (HSP20) family.</text>
</comment>
<name>A0ABX2DBE1_9SPHI</name>
<reference evidence="4 5" key="1">
    <citation type="submission" date="2020-05" db="EMBL/GenBank/DDBJ databases">
        <title>Description of Pedobacter foliorum sp. nov.</title>
        <authorList>
            <person name="Qi S."/>
            <person name="Carlier A."/>
            <person name="Cnockaert M."/>
            <person name="Vandamme P."/>
        </authorList>
    </citation>
    <scope>NUCLEOTIDE SEQUENCE [LARGE SCALE GENOMIC DNA]</scope>
    <source>
        <strain evidence="4 5">LMG 31300</strain>
    </source>
</reference>
<evidence type="ECO:0000313" key="4">
    <source>
        <dbReference type="EMBL" id="NQX30499.1"/>
    </source>
</evidence>
<dbReference type="InterPro" id="IPR031107">
    <property type="entry name" value="Small_HSP"/>
</dbReference>
<dbReference type="InterPro" id="IPR008978">
    <property type="entry name" value="HSP20-like_chaperone"/>
</dbReference>
<evidence type="ECO:0000256" key="1">
    <source>
        <dbReference type="PROSITE-ProRule" id="PRU00285"/>
    </source>
</evidence>
<dbReference type="RefSeq" id="WP_173268693.1">
    <property type="nucleotide sequence ID" value="NZ_JABMKV010000001.1"/>
</dbReference>
<dbReference type="CDD" id="cd06464">
    <property type="entry name" value="ACD_sHsps-like"/>
    <property type="match status" value="1"/>
</dbReference>
<feature type="domain" description="SHSP" evidence="3">
    <location>
        <begin position="37"/>
        <end position="149"/>
    </location>
</feature>
<dbReference type="InterPro" id="IPR002068">
    <property type="entry name" value="A-crystallin/Hsp20_dom"/>
</dbReference>
<sequence>MTLVKFNSDKSNNNQRGLVPTFGDVFDSIFTDNFFTRADMSLVPAVNICETTDHYHVELAAPGLSKEDFKINLERKMLTISVQREQSNEQEDKNYSRKEFSYNSFTRSFTLPDSADENNIVAKYNNGVLSVDIPKREEAKHVSRQISIS</sequence>
<dbReference type="SUPFAM" id="SSF49764">
    <property type="entry name" value="HSP20-like chaperones"/>
    <property type="match status" value="1"/>
</dbReference>
<gene>
    <name evidence="4" type="ORF">HQN85_02095</name>
</gene>
<protein>
    <submittedName>
        <fullName evidence="4">Hsp20/alpha crystallin family protein</fullName>
    </submittedName>
</protein>
<dbReference type="Pfam" id="PF00011">
    <property type="entry name" value="HSP20"/>
    <property type="match status" value="1"/>
</dbReference>
<organism evidence="4 5">
    <name type="scientific">Pedobacter boryungensis</name>
    <dbReference type="NCBI Taxonomy" id="869962"/>
    <lineage>
        <taxon>Bacteria</taxon>
        <taxon>Pseudomonadati</taxon>
        <taxon>Bacteroidota</taxon>
        <taxon>Sphingobacteriia</taxon>
        <taxon>Sphingobacteriales</taxon>
        <taxon>Sphingobacteriaceae</taxon>
        <taxon>Pedobacter</taxon>
    </lineage>
</organism>
<evidence type="ECO:0000259" key="3">
    <source>
        <dbReference type="PROSITE" id="PS01031"/>
    </source>
</evidence>
<dbReference type="PANTHER" id="PTHR11527">
    <property type="entry name" value="HEAT-SHOCK PROTEIN 20 FAMILY MEMBER"/>
    <property type="match status" value="1"/>
</dbReference>
<comment type="caution">
    <text evidence="4">The sequence shown here is derived from an EMBL/GenBank/DDBJ whole genome shotgun (WGS) entry which is preliminary data.</text>
</comment>
<dbReference type="Gene3D" id="2.60.40.790">
    <property type="match status" value="1"/>
</dbReference>
<evidence type="ECO:0000256" key="2">
    <source>
        <dbReference type="RuleBase" id="RU003616"/>
    </source>
</evidence>
<proteinExistence type="inferred from homology"/>